<comment type="cofactor">
    <cofactor evidence="1">
        <name>[4Fe-4S] cluster</name>
        <dbReference type="ChEBI" id="CHEBI:49883"/>
    </cofactor>
</comment>
<evidence type="ECO:0000256" key="7">
    <source>
        <dbReference type="ARBA" id="ARBA00023014"/>
    </source>
</evidence>
<reference evidence="11 12" key="1">
    <citation type="submission" date="2010-08" db="EMBL/GenBank/DDBJ databases">
        <title>Complete sequence of Clostridium cellulovorans 743B.</title>
        <authorList>
            <consortium name="US DOE Joint Genome Institute"/>
            <person name="Lucas S."/>
            <person name="Copeland A."/>
            <person name="Lapidus A."/>
            <person name="Cheng J.-F."/>
            <person name="Bruce D."/>
            <person name="Goodwin L."/>
            <person name="Pitluck S."/>
            <person name="Chertkov O."/>
            <person name="Detter J.C."/>
            <person name="Han C."/>
            <person name="Tapia R."/>
            <person name="Land M."/>
            <person name="Hauser L."/>
            <person name="Chang Y.-J."/>
            <person name="Jeffries C."/>
            <person name="Kyrpides N."/>
            <person name="Ivanova N."/>
            <person name="Mikhailova N."/>
            <person name="Hemme C.L."/>
            <person name="Woyke T."/>
        </authorList>
    </citation>
    <scope>NUCLEOTIDE SEQUENCE [LARGE SCALE GENOMIC DNA]</scope>
    <source>
        <strain evidence="12">ATCC 35296 / DSM 3052 / OCM 3 / 743B</strain>
    </source>
</reference>
<gene>
    <name evidence="11" type="ordered locus">Clocel_2587</name>
</gene>
<dbReference type="RefSeq" id="WP_010075557.1">
    <property type="nucleotide sequence ID" value="NC_014393.1"/>
</dbReference>
<dbReference type="STRING" id="573061.Clocel_2587"/>
<evidence type="ECO:0000313" key="12">
    <source>
        <dbReference type="Proteomes" id="UP000002730"/>
    </source>
</evidence>
<feature type="binding site" evidence="10">
    <location>
        <position position="38"/>
    </location>
    <ligand>
        <name>[4Fe-4S] cluster</name>
        <dbReference type="ChEBI" id="CHEBI:49883"/>
        <label>1</label>
        <note>ligand shared between dimeric partners</note>
    </ligand>
</feature>
<dbReference type="InterPro" id="IPR004137">
    <property type="entry name" value="HCP/CODH"/>
</dbReference>
<dbReference type="CDD" id="cd01915">
    <property type="entry name" value="CODH"/>
    <property type="match status" value="1"/>
</dbReference>
<feature type="binding site" evidence="10">
    <location>
        <position position="69"/>
    </location>
    <ligand>
        <name>[4Fe-4S] cluster</name>
        <dbReference type="ChEBI" id="CHEBI:49883"/>
        <label>2</label>
    </ligand>
</feature>
<evidence type="ECO:0000256" key="9">
    <source>
        <dbReference type="PIRNR" id="PIRNR005023"/>
    </source>
</evidence>
<evidence type="ECO:0000256" key="3">
    <source>
        <dbReference type="ARBA" id="ARBA00022596"/>
    </source>
</evidence>
<dbReference type="GO" id="GO:0042542">
    <property type="term" value="P:response to hydrogen peroxide"/>
    <property type="evidence" value="ECO:0007669"/>
    <property type="project" value="TreeGrafter"/>
</dbReference>
<dbReference type="InterPro" id="IPR010047">
    <property type="entry name" value="CODH"/>
</dbReference>
<evidence type="ECO:0000256" key="2">
    <source>
        <dbReference type="ARBA" id="ARBA00022485"/>
    </source>
</evidence>
<evidence type="ECO:0000256" key="5">
    <source>
        <dbReference type="ARBA" id="ARBA00023002"/>
    </source>
</evidence>
<feature type="binding site" evidence="10">
    <location>
        <position position="443"/>
    </location>
    <ligand>
        <name>[Ni-4Fe-4S] cluster</name>
        <dbReference type="ChEBI" id="CHEBI:47739"/>
    </ligand>
</feature>
<evidence type="ECO:0000256" key="4">
    <source>
        <dbReference type="ARBA" id="ARBA00022723"/>
    </source>
</evidence>
<protein>
    <recommendedName>
        <fullName evidence="9">Carbon monoxide dehydrogenase</fullName>
        <ecNumber evidence="9">1.2.7.4</ecNumber>
    </recommendedName>
</protein>
<dbReference type="OrthoDB" id="5478720at2"/>
<dbReference type="EMBL" id="CP002160">
    <property type="protein sequence ID" value="ADL52297.1"/>
    <property type="molecule type" value="Genomic_DNA"/>
</dbReference>
<feature type="binding site" evidence="10">
    <location>
        <position position="473"/>
    </location>
    <ligand>
        <name>[Ni-4Fe-4S] cluster</name>
        <dbReference type="ChEBI" id="CHEBI:47739"/>
    </ligand>
</feature>
<dbReference type="AlphaFoldDB" id="D9SQU1"/>
<dbReference type="GO" id="GO:0006091">
    <property type="term" value="P:generation of precursor metabolites and energy"/>
    <property type="evidence" value="ECO:0007669"/>
    <property type="project" value="InterPro"/>
</dbReference>
<dbReference type="GO" id="GO:0016151">
    <property type="term" value="F:nickel cation binding"/>
    <property type="evidence" value="ECO:0007669"/>
    <property type="project" value="InterPro"/>
</dbReference>
<dbReference type="GO" id="GO:0004601">
    <property type="term" value="F:peroxidase activity"/>
    <property type="evidence" value="ECO:0007669"/>
    <property type="project" value="TreeGrafter"/>
</dbReference>
<name>D9SQU1_CLOC7</name>
<evidence type="ECO:0000256" key="8">
    <source>
        <dbReference type="ARBA" id="ARBA00048733"/>
    </source>
</evidence>
<dbReference type="eggNOG" id="COG1151">
    <property type="taxonomic scope" value="Bacteria"/>
</dbReference>
<feature type="binding site" evidence="10">
    <location>
        <position position="47"/>
    </location>
    <ligand>
        <name>[4Fe-4S] cluster</name>
        <dbReference type="ChEBI" id="CHEBI:49883"/>
        <label>2</label>
    </ligand>
</feature>
<feature type="binding site" evidence="10">
    <location>
        <position position="46"/>
    </location>
    <ligand>
        <name>[4Fe-4S] cluster</name>
        <dbReference type="ChEBI" id="CHEBI:49883"/>
        <label>1</label>
        <note>ligand shared between dimeric partners</note>
    </ligand>
</feature>
<keyword evidence="2 9" id="KW-0004">4Fe-4S</keyword>
<dbReference type="GO" id="GO:0051539">
    <property type="term" value="F:4 iron, 4 sulfur cluster binding"/>
    <property type="evidence" value="ECO:0007669"/>
    <property type="project" value="UniProtKB-UniRule"/>
</dbReference>
<dbReference type="Pfam" id="PF03063">
    <property type="entry name" value="Prismane"/>
    <property type="match status" value="1"/>
</dbReference>
<feature type="binding site" evidence="10">
    <location>
        <position position="297"/>
    </location>
    <ligand>
        <name>[Ni-4Fe-4S] cluster</name>
        <dbReference type="ChEBI" id="CHEBI:47739"/>
    </ligand>
</feature>
<dbReference type="PANTHER" id="PTHR30109">
    <property type="entry name" value="HYDROXYLAMINE REDUCTASE"/>
    <property type="match status" value="1"/>
</dbReference>
<keyword evidence="5 9" id="KW-0560">Oxidoreductase</keyword>
<feature type="binding site" evidence="10">
    <location>
        <position position="50"/>
    </location>
    <ligand>
        <name>[4Fe-4S] cluster</name>
        <dbReference type="ChEBI" id="CHEBI:49883"/>
        <label>2</label>
    </ligand>
</feature>
<feature type="binding site" evidence="10">
    <location>
        <position position="261"/>
    </location>
    <ligand>
        <name>[Ni-4Fe-4S] cluster</name>
        <dbReference type="ChEBI" id="CHEBI:47739"/>
    </ligand>
</feature>
<dbReference type="HOGENOM" id="CLU_030631_0_0_9"/>
<keyword evidence="3 10" id="KW-0533">Nickel</keyword>
<dbReference type="InterPro" id="IPR016099">
    <property type="entry name" value="Prismane-like_a/b-sand"/>
</dbReference>
<organism evidence="11 12">
    <name type="scientific">Clostridium cellulovorans (strain ATCC 35296 / DSM 3052 / OCM 3 / 743B)</name>
    <dbReference type="NCBI Taxonomy" id="573061"/>
    <lineage>
        <taxon>Bacteria</taxon>
        <taxon>Bacillati</taxon>
        <taxon>Bacillota</taxon>
        <taxon>Clostridia</taxon>
        <taxon>Eubacteriales</taxon>
        <taxon>Clostridiaceae</taxon>
        <taxon>Clostridium</taxon>
    </lineage>
</organism>
<evidence type="ECO:0000313" key="11">
    <source>
        <dbReference type="EMBL" id="ADL52297.1"/>
    </source>
</evidence>
<proteinExistence type="predicted"/>
<feature type="binding site" evidence="10">
    <location>
        <position position="335"/>
    </location>
    <ligand>
        <name>[Ni-4Fe-4S] cluster</name>
        <dbReference type="ChEBI" id="CHEBI:47739"/>
    </ligand>
</feature>
<evidence type="ECO:0000256" key="6">
    <source>
        <dbReference type="ARBA" id="ARBA00023004"/>
    </source>
</evidence>
<comment type="catalytic activity">
    <reaction evidence="8 9">
        <text>CO + 2 oxidized [2Fe-2S]-[ferredoxin] + H2O = 2 reduced [2Fe-2S]-[ferredoxin] + CO2 + 2 H(+)</text>
        <dbReference type="Rhea" id="RHEA:21040"/>
        <dbReference type="Rhea" id="RHEA-COMP:10000"/>
        <dbReference type="Rhea" id="RHEA-COMP:10001"/>
        <dbReference type="ChEBI" id="CHEBI:15377"/>
        <dbReference type="ChEBI" id="CHEBI:15378"/>
        <dbReference type="ChEBI" id="CHEBI:16526"/>
        <dbReference type="ChEBI" id="CHEBI:17245"/>
        <dbReference type="ChEBI" id="CHEBI:33737"/>
        <dbReference type="ChEBI" id="CHEBI:33738"/>
        <dbReference type="EC" id="1.2.7.4"/>
    </reaction>
</comment>
<keyword evidence="6 9" id="KW-0408">Iron</keyword>
<dbReference type="InterPro" id="IPR011254">
    <property type="entry name" value="Prismane-like_sf"/>
</dbReference>
<dbReference type="Gene3D" id="1.20.1270.30">
    <property type="match status" value="1"/>
</dbReference>
<dbReference type="PIRSF" id="PIRSF005023">
    <property type="entry name" value="CODH"/>
    <property type="match status" value="1"/>
</dbReference>
<feature type="binding site" evidence="10">
    <location>
        <position position="514"/>
    </location>
    <ligand>
        <name>[Ni-4Fe-4S] cluster</name>
        <dbReference type="ChEBI" id="CHEBI:47739"/>
    </ligand>
</feature>
<keyword evidence="4 9" id="KW-0479">Metal-binding</keyword>
<sequence length="625" mass="66792">MADKKKSYDNTTEEMIKKAHCDGVQTVWDRLEAQQPQCGFGQLGLCCRNCNMGPCRIDPFGEGTSKGVCGATASTIVSRNLVRMIAAGAAAHGDHGREVALVFKAMAEGALEGYEIKDETKLKVIAYKLGIDIESENTEIAKEVARTALWDFGKQDEKIITFADAYAPKSLKNIWSSIKVAPRNIDREITESMHRTNMGVDADYLSLSLQGIRTSLGDGWGGSLIATEFSDVMFGTPKPVKTFANLGVLEEDKVNIITHGHVPILSEKIVEAAEDKEMIELAKSKGALGIIVAGMCCTGNEISMRHGIPTTGNFLQQELAITTGVVDAMVVDYQCIMPSLVDVADCYHTKVITTSEKARIPGAQHIEFQPQKADEIAREIVKNAIENYPARTKDKIKIPSEKMDGIVGFSLEAIVEALGGSLNPLIDVIKEGKIKGIAGIVGCNNPKVEQDRGNVEVAKELVANDILVVGTGCWSIAAMKAGLFKLEGAELAGAGLKAVCDKLGIPPCLHMGSCVDNTRILVTIAAIAEALGVKTSDLPVAGAAPEWMSEKAVAIGTYFVASGVFTVLGTVPPILGSSEVVELLTEGVEAVTGGKFVVESNPKKMAALIIEHIENKRIQLLGKRG</sequence>
<evidence type="ECO:0000256" key="10">
    <source>
        <dbReference type="PIRSR" id="PIRSR005023-1"/>
    </source>
</evidence>
<dbReference type="PANTHER" id="PTHR30109:SF4">
    <property type="entry name" value="CARBON MONOXIDE DEHYDROGENASE"/>
    <property type="match status" value="1"/>
</dbReference>
<feature type="binding site" evidence="10">
    <location>
        <position position="55"/>
    </location>
    <ligand>
        <name>[4Fe-4S] cluster</name>
        <dbReference type="ChEBI" id="CHEBI:49883"/>
        <label>2</label>
    </ligand>
</feature>
<keyword evidence="12" id="KW-1185">Reference proteome</keyword>
<accession>D9SQU1</accession>
<dbReference type="EC" id="1.2.7.4" evidence="9"/>
<dbReference type="KEGG" id="ccb:Clocel_2587"/>
<dbReference type="NCBIfam" id="TIGR01702">
    <property type="entry name" value="CO_DH_cata"/>
    <property type="match status" value="1"/>
</dbReference>
<dbReference type="InterPro" id="IPR016101">
    <property type="entry name" value="CO_DH_a-bundle"/>
</dbReference>
<dbReference type="GO" id="GO:0043885">
    <property type="term" value="F:anaerobic carbon-monoxide dehydrogenase activity"/>
    <property type="evidence" value="ECO:0007669"/>
    <property type="project" value="UniProtKB-UniRule"/>
</dbReference>
<evidence type="ECO:0000256" key="1">
    <source>
        <dbReference type="ARBA" id="ARBA00001966"/>
    </source>
</evidence>
<dbReference type="GO" id="GO:0050418">
    <property type="term" value="F:hydroxylamine reductase activity"/>
    <property type="evidence" value="ECO:0007669"/>
    <property type="project" value="TreeGrafter"/>
</dbReference>
<dbReference type="SUPFAM" id="SSF56821">
    <property type="entry name" value="Prismane protein-like"/>
    <property type="match status" value="1"/>
</dbReference>
<dbReference type="Proteomes" id="UP000002730">
    <property type="component" value="Chromosome"/>
</dbReference>
<keyword evidence="7 9" id="KW-0411">Iron-sulfur</keyword>
<dbReference type="Gene3D" id="3.40.50.2030">
    <property type="match status" value="2"/>
</dbReference>